<evidence type="ECO:0000313" key="2">
    <source>
        <dbReference type="Proteomes" id="UP000177740"/>
    </source>
</evidence>
<protein>
    <recommendedName>
        <fullName evidence="3">CYTH domain-containing protein</fullName>
    </recommendedName>
</protein>
<organism evidence="1 2">
    <name type="scientific">Candidatus Nealsonbacteria bacterium RIFOXYB1_FULL_40_15</name>
    <dbReference type="NCBI Taxonomy" id="1801677"/>
    <lineage>
        <taxon>Bacteria</taxon>
        <taxon>Candidatus Nealsoniibacteriota</taxon>
    </lineage>
</organism>
<comment type="caution">
    <text evidence="1">The sequence shown here is derived from an EMBL/GenBank/DDBJ whole genome shotgun (WGS) entry which is preliminary data.</text>
</comment>
<dbReference type="EMBL" id="MHMM01000001">
    <property type="protein sequence ID" value="OGZ27962.1"/>
    <property type="molecule type" value="Genomic_DNA"/>
</dbReference>
<name>A0A1G2EQY5_9BACT</name>
<sequence length="202" mass="23699">MNTKSTVEEESWGLLTKAQFDLFLDRFTKQFGQPTRSKRLSFSFWDHNRNKIDTRIKITDGRAEIIQKVGTWEGVTKWARTEQRVSLPSDTQEIFNVYQIFRVLVPGKNTCHILQHDNFLFKQPGFEIKLTHQYGKTDKYNFEVEANNQKTNLARILDSLGLTKLVTVTDTKFWDKWNGELNLKDTDLSTKQIQDLIKKHLS</sequence>
<accession>A0A1G2EQY5</accession>
<dbReference type="AlphaFoldDB" id="A0A1G2EQY5"/>
<proteinExistence type="predicted"/>
<gene>
    <name evidence="1" type="ORF">A2365_02825</name>
</gene>
<evidence type="ECO:0008006" key="3">
    <source>
        <dbReference type="Google" id="ProtNLM"/>
    </source>
</evidence>
<evidence type="ECO:0000313" key="1">
    <source>
        <dbReference type="EMBL" id="OGZ27962.1"/>
    </source>
</evidence>
<reference evidence="1 2" key="1">
    <citation type="journal article" date="2016" name="Nat. Commun.">
        <title>Thousands of microbial genomes shed light on interconnected biogeochemical processes in an aquifer system.</title>
        <authorList>
            <person name="Anantharaman K."/>
            <person name="Brown C.T."/>
            <person name="Hug L.A."/>
            <person name="Sharon I."/>
            <person name="Castelle C.J."/>
            <person name="Probst A.J."/>
            <person name="Thomas B.C."/>
            <person name="Singh A."/>
            <person name="Wilkins M.J."/>
            <person name="Karaoz U."/>
            <person name="Brodie E.L."/>
            <person name="Williams K.H."/>
            <person name="Hubbard S.S."/>
            <person name="Banfield J.F."/>
        </authorList>
    </citation>
    <scope>NUCLEOTIDE SEQUENCE [LARGE SCALE GENOMIC DNA]</scope>
</reference>
<dbReference type="STRING" id="1801677.A2365_02825"/>
<dbReference type="Proteomes" id="UP000177740">
    <property type="component" value="Unassembled WGS sequence"/>
</dbReference>